<feature type="transmembrane region" description="Helical" evidence="1">
    <location>
        <begin position="152"/>
        <end position="172"/>
    </location>
</feature>
<keyword evidence="1" id="KW-0812">Transmembrane</keyword>
<comment type="caution">
    <text evidence="2">The sequence shown here is derived from an EMBL/GenBank/DDBJ whole genome shotgun (WGS) entry which is preliminary data.</text>
</comment>
<gene>
    <name evidence="2" type="ORF">K8V01_07460</name>
</gene>
<dbReference type="RefSeq" id="WP_295370342.1">
    <property type="nucleotide sequence ID" value="NZ_DYUC01000073.1"/>
</dbReference>
<organism evidence="2 3">
    <name type="scientific">Pseudoflavonifractor capillosus</name>
    <dbReference type="NCBI Taxonomy" id="106588"/>
    <lineage>
        <taxon>Bacteria</taxon>
        <taxon>Bacillati</taxon>
        <taxon>Bacillota</taxon>
        <taxon>Clostridia</taxon>
        <taxon>Eubacteriales</taxon>
        <taxon>Oscillospiraceae</taxon>
        <taxon>Pseudoflavonifractor</taxon>
    </lineage>
</organism>
<feature type="transmembrane region" description="Helical" evidence="1">
    <location>
        <begin position="16"/>
        <end position="32"/>
    </location>
</feature>
<proteinExistence type="predicted"/>
<accession>A0A921SSH0</accession>
<feature type="transmembrane region" description="Helical" evidence="1">
    <location>
        <begin position="118"/>
        <end position="140"/>
    </location>
</feature>
<dbReference type="InterPro" id="IPR025699">
    <property type="entry name" value="ABC2_memb-like"/>
</dbReference>
<dbReference type="Pfam" id="PF13346">
    <property type="entry name" value="ABC2_membrane_5"/>
    <property type="match status" value="1"/>
</dbReference>
<evidence type="ECO:0000256" key="1">
    <source>
        <dbReference type="SAM" id="Phobius"/>
    </source>
</evidence>
<dbReference type="AlphaFoldDB" id="A0A921SSH0"/>
<reference evidence="2" key="2">
    <citation type="submission" date="2021-09" db="EMBL/GenBank/DDBJ databases">
        <authorList>
            <person name="Gilroy R."/>
        </authorList>
    </citation>
    <scope>NUCLEOTIDE SEQUENCE</scope>
    <source>
        <strain evidence="2">CHK179-5677</strain>
    </source>
</reference>
<name>A0A921SSH0_9FIRM</name>
<dbReference type="PANTHER" id="PTHR41309:SF2">
    <property type="entry name" value="MEMBRANE PROTEIN"/>
    <property type="match status" value="1"/>
</dbReference>
<protein>
    <submittedName>
        <fullName evidence="2">ABC-2 transporter permease</fullName>
    </submittedName>
</protein>
<keyword evidence="1" id="KW-1133">Transmembrane helix</keyword>
<dbReference type="EMBL" id="DYUC01000073">
    <property type="protein sequence ID" value="HJG86840.1"/>
    <property type="molecule type" value="Genomic_DNA"/>
</dbReference>
<feature type="transmembrane region" description="Helical" evidence="1">
    <location>
        <begin position="83"/>
        <end position="106"/>
    </location>
</feature>
<evidence type="ECO:0000313" key="3">
    <source>
        <dbReference type="Proteomes" id="UP000760668"/>
    </source>
</evidence>
<sequence>MRGMIYKDFLVQRKQLGYYGVFFLVYTLLAVTDVMPPAIMYTMTVLIGMMVPMASFSYDDLARWNKYAAATPAGRRGIVAGKYVFSLLSVLAAAVLSALLLAALVLLKPALGPLDEGLIGLLICVLITMVINAVMLPVLVKFGAEKSRLISILLFVAIFGGILLLGQFAGALENIVLPAWFFLALPGLLVLLAIGGYVISYFIACGIFEKKEL</sequence>
<feature type="transmembrane region" description="Helical" evidence="1">
    <location>
        <begin position="38"/>
        <end position="58"/>
    </location>
</feature>
<feature type="transmembrane region" description="Helical" evidence="1">
    <location>
        <begin position="178"/>
        <end position="204"/>
    </location>
</feature>
<reference evidence="2" key="1">
    <citation type="journal article" date="2021" name="PeerJ">
        <title>Extensive microbial diversity within the chicken gut microbiome revealed by metagenomics and culture.</title>
        <authorList>
            <person name="Gilroy R."/>
            <person name="Ravi A."/>
            <person name="Getino M."/>
            <person name="Pursley I."/>
            <person name="Horton D.L."/>
            <person name="Alikhan N.F."/>
            <person name="Baker D."/>
            <person name="Gharbi K."/>
            <person name="Hall N."/>
            <person name="Watson M."/>
            <person name="Adriaenssens E.M."/>
            <person name="Foster-Nyarko E."/>
            <person name="Jarju S."/>
            <person name="Secka A."/>
            <person name="Antonio M."/>
            <person name="Oren A."/>
            <person name="Chaudhuri R.R."/>
            <person name="La Ragione R."/>
            <person name="Hildebrand F."/>
            <person name="Pallen M.J."/>
        </authorList>
    </citation>
    <scope>NUCLEOTIDE SEQUENCE</scope>
    <source>
        <strain evidence="2">CHK179-5677</strain>
    </source>
</reference>
<evidence type="ECO:0000313" key="2">
    <source>
        <dbReference type="EMBL" id="HJG86840.1"/>
    </source>
</evidence>
<keyword evidence="1" id="KW-0472">Membrane</keyword>
<dbReference type="PANTHER" id="PTHR41309">
    <property type="entry name" value="MEMBRANE PROTEIN-RELATED"/>
    <property type="match status" value="1"/>
</dbReference>
<dbReference type="Proteomes" id="UP000760668">
    <property type="component" value="Unassembled WGS sequence"/>
</dbReference>